<dbReference type="Proteomes" id="UP000409037">
    <property type="component" value="Unassembled WGS sequence"/>
</dbReference>
<dbReference type="SUPFAM" id="SSF53850">
    <property type="entry name" value="Periplasmic binding protein-like II"/>
    <property type="match status" value="1"/>
</dbReference>
<evidence type="ECO:0000256" key="1">
    <source>
        <dbReference type="ARBA" id="ARBA00009437"/>
    </source>
</evidence>
<dbReference type="InterPro" id="IPR058163">
    <property type="entry name" value="LysR-type_TF_proteobact-type"/>
</dbReference>
<dbReference type="InterPro" id="IPR036390">
    <property type="entry name" value="WH_DNA-bd_sf"/>
</dbReference>
<dbReference type="SUPFAM" id="SSF46785">
    <property type="entry name" value="Winged helix' DNA-binding domain"/>
    <property type="match status" value="1"/>
</dbReference>
<dbReference type="InterPro" id="IPR005119">
    <property type="entry name" value="LysR_subst-bd"/>
</dbReference>
<dbReference type="InterPro" id="IPR000847">
    <property type="entry name" value="LysR_HTH_N"/>
</dbReference>
<keyword evidence="2" id="KW-0805">Transcription regulation</keyword>
<dbReference type="Gene3D" id="3.40.190.290">
    <property type="match status" value="1"/>
</dbReference>
<dbReference type="Pfam" id="PF00126">
    <property type="entry name" value="HTH_1"/>
    <property type="match status" value="1"/>
</dbReference>
<feature type="domain" description="HTH lysR-type" evidence="5">
    <location>
        <begin position="4"/>
        <end position="61"/>
    </location>
</feature>
<dbReference type="RefSeq" id="WP_150800509.1">
    <property type="nucleotide sequence ID" value="NZ_CABVHU010000017.1"/>
</dbReference>
<evidence type="ECO:0000256" key="4">
    <source>
        <dbReference type="ARBA" id="ARBA00023163"/>
    </source>
</evidence>
<dbReference type="AlphaFoldDB" id="A0A5E7F908"/>
<evidence type="ECO:0000313" key="7">
    <source>
        <dbReference type="Proteomes" id="UP000409037"/>
    </source>
</evidence>
<keyword evidence="4" id="KW-0804">Transcription</keyword>
<gene>
    <name evidence="6" type="primary">pgrR_3</name>
    <name evidence="6" type="ORF">PS833_05366</name>
</gene>
<evidence type="ECO:0000259" key="5">
    <source>
        <dbReference type="PROSITE" id="PS50931"/>
    </source>
</evidence>
<dbReference type="OrthoDB" id="9786526at2"/>
<dbReference type="FunFam" id="1.10.10.10:FF:000001">
    <property type="entry name" value="LysR family transcriptional regulator"/>
    <property type="match status" value="1"/>
</dbReference>
<keyword evidence="3" id="KW-0238">DNA-binding</keyword>
<comment type="similarity">
    <text evidence="1">Belongs to the LysR transcriptional regulatory family.</text>
</comment>
<organism evidence="6 7">
    <name type="scientific">Pseudomonas fluorescens</name>
    <dbReference type="NCBI Taxonomy" id="294"/>
    <lineage>
        <taxon>Bacteria</taxon>
        <taxon>Pseudomonadati</taxon>
        <taxon>Pseudomonadota</taxon>
        <taxon>Gammaproteobacteria</taxon>
        <taxon>Pseudomonadales</taxon>
        <taxon>Pseudomonadaceae</taxon>
        <taxon>Pseudomonas</taxon>
    </lineage>
</organism>
<dbReference type="PANTHER" id="PTHR30537">
    <property type="entry name" value="HTH-TYPE TRANSCRIPTIONAL REGULATOR"/>
    <property type="match status" value="1"/>
</dbReference>
<evidence type="ECO:0000256" key="2">
    <source>
        <dbReference type="ARBA" id="ARBA00023015"/>
    </source>
</evidence>
<dbReference type="PANTHER" id="PTHR30537:SF72">
    <property type="entry name" value="LYSR FAMILY TRANSCRIPTIONAL REGULATOR"/>
    <property type="match status" value="1"/>
</dbReference>
<protein>
    <submittedName>
        <fullName evidence="6">HTH-type transcriptional regulator PgrR</fullName>
    </submittedName>
</protein>
<dbReference type="EMBL" id="CABVHU010000017">
    <property type="protein sequence ID" value="VVO35760.1"/>
    <property type="molecule type" value="Genomic_DNA"/>
</dbReference>
<name>A0A5E7F908_PSEFL</name>
<dbReference type="PROSITE" id="PS50931">
    <property type="entry name" value="HTH_LYSR"/>
    <property type="match status" value="1"/>
</dbReference>
<dbReference type="GO" id="GO:0006351">
    <property type="term" value="P:DNA-templated transcription"/>
    <property type="evidence" value="ECO:0007669"/>
    <property type="project" value="TreeGrafter"/>
</dbReference>
<evidence type="ECO:0000256" key="3">
    <source>
        <dbReference type="ARBA" id="ARBA00023125"/>
    </source>
</evidence>
<reference evidence="6 7" key="1">
    <citation type="submission" date="2019-09" db="EMBL/GenBank/DDBJ databases">
        <authorList>
            <person name="Chandra G."/>
            <person name="Truman W A."/>
        </authorList>
    </citation>
    <scope>NUCLEOTIDE SEQUENCE [LARGE SCALE GENOMIC DNA]</scope>
    <source>
        <strain evidence="6">PS833</strain>
    </source>
</reference>
<accession>A0A5E7F908</accession>
<dbReference type="Gene3D" id="1.10.10.10">
    <property type="entry name" value="Winged helix-like DNA-binding domain superfamily/Winged helix DNA-binding domain"/>
    <property type="match status" value="1"/>
</dbReference>
<dbReference type="InterPro" id="IPR036388">
    <property type="entry name" value="WH-like_DNA-bd_sf"/>
</dbReference>
<dbReference type="GO" id="GO:0043565">
    <property type="term" value="F:sequence-specific DNA binding"/>
    <property type="evidence" value="ECO:0007669"/>
    <property type="project" value="TreeGrafter"/>
</dbReference>
<dbReference type="GO" id="GO:0003700">
    <property type="term" value="F:DNA-binding transcription factor activity"/>
    <property type="evidence" value="ECO:0007669"/>
    <property type="project" value="InterPro"/>
</dbReference>
<proteinExistence type="inferred from homology"/>
<dbReference type="Pfam" id="PF03466">
    <property type="entry name" value="LysR_substrate"/>
    <property type="match status" value="1"/>
</dbReference>
<dbReference type="CDD" id="cd08472">
    <property type="entry name" value="PBP2_CrgA_like_3"/>
    <property type="match status" value="1"/>
</dbReference>
<sequence length="306" mass="33417">MAFDRLEAMRAFCRIVEVGSFTRAADSLNVAKTTISGQIQGLESLLSVKLLHRTTRRVTPTTDGAAYYQRARAVLEDIDELEMSVSQSRSEARGRVRVEMPSPVGTCLIIPSLSDFSTLHPNIQLDIGCSERVVDLVQEGIDCAFRGGPVTDQELVCRPVGQMHFCLCASPAYLSNTDPILKPGDLLEHRYLGFTFPGSGKQLTAVLQNGDKSFAIDQLPAMRFNHGGAYITAGLTGLGIVSVPRAEANPHLQSGKLVEILSDWTLPGMPISLVYPYSRHLSARVRVFVDWAAALMANDPDWKLSA</sequence>
<evidence type="ECO:0000313" key="6">
    <source>
        <dbReference type="EMBL" id="VVO35760.1"/>
    </source>
</evidence>